<dbReference type="Pfam" id="PF24764">
    <property type="entry name" value="rva_4"/>
    <property type="match status" value="1"/>
</dbReference>
<feature type="region of interest" description="Disordered" evidence="1">
    <location>
        <begin position="146"/>
        <end position="169"/>
    </location>
</feature>
<keyword evidence="4" id="KW-1185">Reference proteome</keyword>
<dbReference type="EMBL" id="MU129032">
    <property type="protein sequence ID" value="KAF9509588.1"/>
    <property type="molecule type" value="Genomic_DNA"/>
</dbReference>
<organism evidence="3 4">
    <name type="scientific">Hydnum rufescens UP504</name>
    <dbReference type="NCBI Taxonomy" id="1448309"/>
    <lineage>
        <taxon>Eukaryota</taxon>
        <taxon>Fungi</taxon>
        <taxon>Dikarya</taxon>
        <taxon>Basidiomycota</taxon>
        <taxon>Agaricomycotina</taxon>
        <taxon>Agaricomycetes</taxon>
        <taxon>Cantharellales</taxon>
        <taxon>Hydnaceae</taxon>
        <taxon>Hydnum</taxon>
    </lineage>
</organism>
<feature type="non-terminal residue" evidence="3">
    <location>
        <position position="169"/>
    </location>
</feature>
<protein>
    <recommendedName>
        <fullName evidence="2">Integrase core domain-containing protein</fullName>
    </recommendedName>
</protein>
<dbReference type="InterPro" id="IPR058913">
    <property type="entry name" value="Integrase_dom_put"/>
</dbReference>
<name>A0A9P6DSK7_9AGAM</name>
<feature type="domain" description="Integrase core" evidence="2">
    <location>
        <begin position="1"/>
        <end position="105"/>
    </location>
</feature>
<gene>
    <name evidence="3" type="ORF">BS47DRAFT_1272454</name>
</gene>
<evidence type="ECO:0000259" key="2">
    <source>
        <dbReference type="Pfam" id="PF24764"/>
    </source>
</evidence>
<dbReference type="OrthoDB" id="3252187at2759"/>
<accession>A0A9P6DSK7</accession>
<dbReference type="PANTHER" id="PTHR46791:SF5">
    <property type="entry name" value="CLR5 DOMAIN-CONTAINING PROTEIN-RELATED"/>
    <property type="match status" value="1"/>
</dbReference>
<sequence>MELTNGIGRGSYIWGRSVHNVRIERLWVDLTTSFGAKWHEFFTLLEFSHGLDVNSCNHIWLLHYLFLPEINQEVDGFVHLWNSHKLHIRHGTNRSPIDMFGFDMLVHGLHGDVLSPEELEVYGVDWEGLRDTSLHDHQIRNNHANEGASSWVGRVGPPPDLSEVIVDPP</sequence>
<evidence type="ECO:0000313" key="4">
    <source>
        <dbReference type="Proteomes" id="UP000886523"/>
    </source>
</evidence>
<comment type="caution">
    <text evidence="3">The sequence shown here is derived from an EMBL/GenBank/DDBJ whole genome shotgun (WGS) entry which is preliminary data.</text>
</comment>
<evidence type="ECO:0000256" key="1">
    <source>
        <dbReference type="SAM" id="MobiDB-lite"/>
    </source>
</evidence>
<evidence type="ECO:0000313" key="3">
    <source>
        <dbReference type="EMBL" id="KAF9509588.1"/>
    </source>
</evidence>
<dbReference type="Proteomes" id="UP000886523">
    <property type="component" value="Unassembled WGS sequence"/>
</dbReference>
<proteinExistence type="predicted"/>
<dbReference type="AlphaFoldDB" id="A0A9P6DSK7"/>
<reference evidence="3" key="1">
    <citation type="journal article" date="2020" name="Nat. Commun.">
        <title>Large-scale genome sequencing of mycorrhizal fungi provides insights into the early evolution of symbiotic traits.</title>
        <authorList>
            <person name="Miyauchi S."/>
            <person name="Kiss E."/>
            <person name="Kuo A."/>
            <person name="Drula E."/>
            <person name="Kohler A."/>
            <person name="Sanchez-Garcia M."/>
            <person name="Morin E."/>
            <person name="Andreopoulos B."/>
            <person name="Barry K.W."/>
            <person name="Bonito G."/>
            <person name="Buee M."/>
            <person name="Carver A."/>
            <person name="Chen C."/>
            <person name="Cichocki N."/>
            <person name="Clum A."/>
            <person name="Culley D."/>
            <person name="Crous P.W."/>
            <person name="Fauchery L."/>
            <person name="Girlanda M."/>
            <person name="Hayes R.D."/>
            <person name="Keri Z."/>
            <person name="LaButti K."/>
            <person name="Lipzen A."/>
            <person name="Lombard V."/>
            <person name="Magnuson J."/>
            <person name="Maillard F."/>
            <person name="Murat C."/>
            <person name="Nolan M."/>
            <person name="Ohm R.A."/>
            <person name="Pangilinan J."/>
            <person name="Pereira M.F."/>
            <person name="Perotto S."/>
            <person name="Peter M."/>
            <person name="Pfister S."/>
            <person name="Riley R."/>
            <person name="Sitrit Y."/>
            <person name="Stielow J.B."/>
            <person name="Szollosi G."/>
            <person name="Zifcakova L."/>
            <person name="Stursova M."/>
            <person name="Spatafora J.W."/>
            <person name="Tedersoo L."/>
            <person name="Vaario L.M."/>
            <person name="Yamada A."/>
            <person name="Yan M."/>
            <person name="Wang P."/>
            <person name="Xu J."/>
            <person name="Bruns T."/>
            <person name="Baldrian P."/>
            <person name="Vilgalys R."/>
            <person name="Dunand C."/>
            <person name="Henrissat B."/>
            <person name="Grigoriev I.V."/>
            <person name="Hibbett D."/>
            <person name="Nagy L.G."/>
            <person name="Martin F.M."/>
        </authorList>
    </citation>
    <scope>NUCLEOTIDE SEQUENCE</scope>
    <source>
        <strain evidence="3">UP504</strain>
    </source>
</reference>
<dbReference type="PANTHER" id="PTHR46791">
    <property type="entry name" value="EXPRESSED PROTEIN"/>
    <property type="match status" value="1"/>
</dbReference>